<dbReference type="InterPro" id="IPR029063">
    <property type="entry name" value="SAM-dependent_MTases_sf"/>
</dbReference>
<name>A0A6G9ACN5_9BRAD</name>
<proteinExistence type="predicted"/>
<feature type="domain" description="Methyltransferase type 11" evidence="1">
    <location>
        <begin position="40"/>
        <end position="134"/>
    </location>
</feature>
<evidence type="ECO:0000313" key="2">
    <source>
        <dbReference type="EMBL" id="QIP10079.1"/>
    </source>
</evidence>
<accession>A0A6G9ACN5</accession>
<sequence>MAELRFDDGAAYEQMMGVWSRSVGVVFLDWLKPAQGLRWIDVGCGSGAFTELILARCAPSDVQGIDPSEGQLAFARTRAGVRGAAFQTGDAMALPFPTASFDVAVMALVLVFVPDPSKGVAELARVVRPGGLVATYMWDMLGGGFPLDPILDEMRAMGLSPTRPGHMEVSTLAALQAFWSAAGLQQIATREITVQRTFADFNEFWNVETKAPSIAPVIAAMPAADVTALMQRVRARLPAATDGRITYNARAHAISGRKPG</sequence>
<keyword evidence="2" id="KW-0489">Methyltransferase</keyword>
<evidence type="ECO:0000313" key="3">
    <source>
        <dbReference type="Proteomes" id="UP000500895"/>
    </source>
</evidence>
<dbReference type="SUPFAM" id="SSF53335">
    <property type="entry name" value="S-adenosyl-L-methionine-dependent methyltransferases"/>
    <property type="match status" value="1"/>
</dbReference>
<gene>
    <name evidence="2" type="ORF">HAV00_29285</name>
</gene>
<dbReference type="EMBL" id="CP050066">
    <property type="protein sequence ID" value="QIP10079.1"/>
    <property type="molecule type" value="Genomic_DNA"/>
</dbReference>
<dbReference type="PANTHER" id="PTHR43591">
    <property type="entry name" value="METHYLTRANSFERASE"/>
    <property type="match status" value="1"/>
</dbReference>
<dbReference type="EC" id="2.1.1.-" evidence="2"/>
<dbReference type="RefSeq" id="WP_166469496.1">
    <property type="nucleotide sequence ID" value="NZ_CP050066.2"/>
</dbReference>
<dbReference type="Pfam" id="PF08241">
    <property type="entry name" value="Methyltransf_11"/>
    <property type="match status" value="1"/>
</dbReference>
<protein>
    <submittedName>
        <fullName evidence="2">Class I SAM-dependent methyltransferase</fullName>
        <ecNumber evidence="2">2.1.1.-</ecNumber>
    </submittedName>
</protein>
<dbReference type="AlphaFoldDB" id="A0A6G9ACN5"/>
<evidence type="ECO:0000259" key="1">
    <source>
        <dbReference type="Pfam" id="PF08241"/>
    </source>
</evidence>
<organism evidence="2 3">
    <name type="scientific">Bradyrhizobium symbiodeficiens</name>
    <dbReference type="NCBI Taxonomy" id="1404367"/>
    <lineage>
        <taxon>Bacteria</taxon>
        <taxon>Pseudomonadati</taxon>
        <taxon>Pseudomonadota</taxon>
        <taxon>Alphaproteobacteria</taxon>
        <taxon>Hyphomicrobiales</taxon>
        <taxon>Nitrobacteraceae</taxon>
        <taxon>Bradyrhizobium</taxon>
    </lineage>
</organism>
<reference evidence="2 3" key="1">
    <citation type="journal article" date="2020" name="Int. J. Syst. Evol. Microbiol.">
        <title>Description and complete genome sequences of Bradyrhizobium symbiodeficiens sp. nov., a non-symbiotic bacterium associated with legumes native to Canada.</title>
        <authorList>
            <person name="Bromfield E.S.P."/>
            <person name="Cloutier S."/>
            <person name="Nguyen H.D.T."/>
        </authorList>
    </citation>
    <scope>NUCLEOTIDE SEQUENCE [LARGE SCALE GENOMIC DNA]</scope>
    <source>
        <strain evidence="2 3">101S1MB</strain>
    </source>
</reference>
<keyword evidence="2" id="KW-0808">Transferase</keyword>
<dbReference type="CDD" id="cd02440">
    <property type="entry name" value="AdoMet_MTases"/>
    <property type="match status" value="1"/>
</dbReference>
<dbReference type="GO" id="GO:0032259">
    <property type="term" value="P:methylation"/>
    <property type="evidence" value="ECO:0007669"/>
    <property type="project" value="UniProtKB-KW"/>
</dbReference>
<dbReference type="Proteomes" id="UP000500895">
    <property type="component" value="Chromosome"/>
</dbReference>
<dbReference type="InterPro" id="IPR013216">
    <property type="entry name" value="Methyltransf_11"/>
</dbReference>
<dbReference type="Gene3D" id="3.40.50.150">
    <property type="entry name" value="Vaccinia Virus protein VP39"/>
    <property type="match status" value="1"/>
</dbReference>
<dbReference type="GO" id="GO:0008757">
    <property type="term" value="F:S-adenosylmethionine-dependent methyltransferase activity"/>
    <property type="evidence" value="ECO:0007669"/>
    <property type="project" value="InterPro"/>
</dbReference>